<dbReference type="PANTHER" id="PTHR21060">
    <property type="entry name" value="ACETATE KINASE"/>
    <property type="match status" value="1"/>
</dbReference>
<accession>A0A1C4GTP2</accession>
<keyword evidence="7 9" id="KW-0067">ATP-binding</keyword>
<evidence type="ECO:0000256" key="6">
    <source>
        <dbReference type="ARBA" id="ARBA00022777"/>
    </source>
</evidence>
<comment type="function">
    <text evidence="9">Catalyzes the formation of acetyl phosphate from acetate and ATP. Can also catalyze the reverse reaction.</text>
</comment>
<feature type="site" description="Transition state stabilizer" evidence="9">
    <location>
        <position position="171"/>
    </location>
</feature>
<feature type="binding site" evidence="9">
    <location>
        <begin position="273"/>
        <end position="275"/>
    </location>
    <ligand>
        <name>ATP</name>
        <dbReference type="ChEBI" id="CHEBI:30616"/>
    </ligand>
</feature>
<dbReference type="CDD" id="cd24010">
    <property type="entry name" value="ASKHA_NBD_AcK_PK"/>
    <property type="match status" value="1"/>
</dbReference>
<evidence type="ECO:0000313" key="11">
    <source>
        <dbReference type="EMBL" id="SCC71213.1"/>
    </source>
</evidence>
<comment type="cofactor">
    <cofactor evidence="9">
        <name>Mg(2+)</name>
        <dbReference type="ChEBI" id="CHEBI:18420"/>
    </cofactor>
    <cofactor evidence="9">
        <name>Mn(2+)</name>
        <dbReference type="ChEBI" id="CHEBI:29035"/>
    </cofactor>
    <text evidence="9">Mg(2+). Can also accept Mn(2+).</text>
</comment>
<dbReference type="GO" id="GO:0006085">
    <property type="term" value="P:acetyl-CoA biosynthetic process"/>
    <property type="evidence" value="ECO:0007669"/>
    <property type="project" value="UniProtKB-UniRule"/>
</dbReference>
<dbReference type="PANTHER" id="PTHR21060:SF21">
    <property type="entry name" value="ACETATE KINASE"/>
    <property type="match status" value="1"/>
</dbReference>
<comment type="pathway">
    <text evidence="9">Metabolic intermediate biosynthesis; acetyl-CoA biosynthesis; acetyl-CoA from acetate: step 1/2.</text>
</comment>
<feature type="binding site" evidence="9">
    <location>
        <begin position="321"/>
        <end position="325"/>
    </location>
    <ligand>
        <name>ATP</name>
        <dbReference type="ChEBI" id="CHEBI:30616"/>
    </ligand>
</feature>
<proteinExistence type="inferred from homology"/>
<evidence type="ECO:0000256" key="10">
    <source>
        <dbReference type="RuleBase" id="RU003835"/>
    </source>
</evidence>
<feature type="site" description="Transition state stabilizer" evidence="9">
    <location>
        <position position="231"/>
    </location>
</feature>
<dbReference type="PROSITE" id="PS01075">
    <property type="entry name" value="ACETATE_KINASE_1"/>
    <property type="match status" value="1"/>
</dbReference>
<feature type="binding site" evidence="9">
    <location>
        <begin position="198"/>
        <end position="202"/>
    </location>
    <ligand>
        <name>ATP</name>
        <dbReference type="ChEBI" id="CHEBI:30616"/>
    </ligand>
</feature>
<dbReference type="Proteomes" id="UP000243661">
    <property type="component" value="Unassembled WGS sequence"/>
</dbReference>
<dbReference type="GO" id="GO:0005524">
    <property type="term" value="F:ATP binding"/>
    <property type="evidence" value="ECO:0007669"/>
    <property type="project" value="UniProtKB-KW"/>
</dbReference>
<dbReference type="GO" id="GO:0006083">
    <property type="term" value="P:acetate metabolic process"/>
    <property type="evidence" value="ECO:0007669"/>
    <property type="project" value="TreeGrafter"/>
</dbReference>
<comment type="similarity">
    <text evidence="1 9 10">Belongs to the acetokinase family.</text>
</comment>
<sequence length="406" mass="44077">MSTSVLVINCGSSSIKYALVSEHRENRIFGLAENLGSAEARIKGITTGGAALELSIPDANHEKALETILERLSHHHPQAIGHRVVHGGTLTKAERLTPEIIERIRAATPLAPLHNPAHLVGIDATMRLFPELPQVAVFDTAFHQTMPAHAYRYALPKFLYTEHNVRRYGFHGTSHAYVSERGSALAGSLKQGGWLTAHLGNGSSTCAIWNGQSVDTSMGLTPLEGVVMGTRSGDVDPSIHSFLASNLGWDLYKIDKMLNNQSGLLGLSDLSNDMRTLIEASEQGNEDAAIAIEVFCYRLAKSLAALSCGLPRIDGLFFTGGIGENSAYIREKTLSYLPHFGFHLSQEQNNQLERGTEGRIDTGLGPQIWVIPTDEEGRIAKETVSVVESEVKQAAIKKSDFESAMV</sequence>
<dbReference type="EMBL" id="FMBK01000003">
    <property type="protein sequence ID" value="SCC71213.1"/>
    <property type="molecule type" value="Genomic_DNA"/>
</dbReference>
<comment type="subcellular location">
    <subcellularLocation>
        <location evidence="9">Cytoplasm</location>
    </subcellularLocation>
</comment>
<dbReference type="PIRSF" id="PIRSF000722">
    <property type="entry name" value="Acetate_prop_kin"/>
    <property type="match status" value="1"/>
</dbReference>
<keyword evidence="8 9" id="KW-0460">Magnesium</keyword>
<dbReference type="HAMAP" id="MF_00020">
    <property type="entry name" value="Acetate_kinase"/>
    <property type="match status" value="1"/>
</dbReference>
<dbReference type="GO" id="GO:0008776">
    <property type="term" value="F:acetate kinase activity"/>
    <property type="evidence" value="ECO:0007669"/>
    <property type="project" value="UniProtKB-UniRule"/>
</dbReference>
<comment type="subunit">
    <text evidence="9">Homodimer.</text>
</comment>
<comment type="catalytic activity">
    <reaction evidence="9">
        <text>acetate + ATP = acetyl phosphate + ADP</text>
        <dbReference type="Rhea" id="RHEA:11352"/>
        <dbReference type="ChEBI" id="CHEBI:22191"/>
        <dbReference type="ChEBI" id="CHEBI:30089"/>
        <dbReference type="ChEBI" id="CHEBI:30616"/>
        <dbReference type="ChEBI" id="CHEBI:456216"/>
        <dbReference type="EC" id="2.7.2.1"/>
    </reaction>
</comment>
<dbReference type="InterPro" id="IPR000890">
    <property type="entry name" value="Aliphatic_acid_kin_short-chain"/>
</dbReference>
<dbReference type="GO" id="GO:0005829">
    <property type="term" value="C:cytosol"/>
    <property type="evidence" value="ECO:0007669"/>
    <property type="project" value="TreeGrafter"/>
</dbReference>
<dbReference type="InterPro" id="IPR023865">
    <property type="entry name" value="Aliphatic_acid_kinase_CS"/>
</dbReference>
<reference evidence="11 12" key="1">
    <citation type="submission" date="2016-08" db="EMBL/GenBank/DDBJ databases">
        <authorList>
            <person name="Seilhamer J.J."/>
        </authorList>
    </citation>
    <scope>NUCLEOTIDE SEQUENCE [LARGE SCALE GENOMIC DNA]</scope>
    <source>
        <strain evidence="11 12">ANC 4874</strain>
    </source>
</reference>
<keyword evidence="2 9" id="KW-0963">Cytoplasm</keyword>
<feature type="binding site" evidence="9">
    <location>
        <position position="83"/>
    </location>
    <ligand>
        <name>substrate</name>
    </ligand>
</feature>
<feature type="binding site" evidence="9">
    <location>
        <position position="375"/>
    </location>
    <ligand>
        <name>Mg(2+)</name>
        <dbReference type="ChEBI" id="CHEBI:18420"/>
    </ligand>
</feature>
<keyword evidence="5 9" id="KW-0547">Nucleotide-binding</keyword>
<keyword evidence="3 9" id="KW-0808">Transferase</keyword>
<dbReference type="NCBIfam" id="TIGR00016">
    <property type="entry name" value="ackA"/>
    <property type="match status" value="1"/>
</dbReference>
<dbReference type="UniPathway" id="UPA00340">
    <property type="reaction ID" value="UER00458"/>
</dbReference>
<dbReference type="OrthoDB" id="9802453at2"/>
<dbReference type="RefSeq" id="WP_092718211.1">
    <property type="nucleotide sequence ID" value="NZ_FMBK01000003.1"/>
</dbReference>
<protein>
    <recommendedName>
        <fullName evidence="9">Acetate kinase</fullName>
        <ecNumber evidence="9">2.7.2.1</ecNumber>
    </recommendedName>
    <alternativeName>
        <fullName evidence="9">Acetokinase</fullName>
    </alternativeName>
</protein>
<dbReference type="SUPFAM" id="SSF53067">
    <property type="entry name" value="Actin-like ATPase domain"/>
    <property type="match status" value="2"/>
</dbReference>
<evidence type="ECO:0000256" key="8">
    <source>
        <dbReference type="ARBA" id="ARBA00022842"/>
    </source>
</evidence>
<dbReference type="AlphaFoldDB" id="A0A1C4GTP2"/>
<dbReference type="InterPro" id="IPR004372">
    <property type="entry name" value="Ac/propionate_kinase"/>
</dbReference>
<name>A0A1C4GTP2_9GAMM</name>
<evidence type="ECO:0000256" key="5">
    <source>
        <dbReference type="ARBA" id="ARBA00022741"/>
    </source>
</evidence>
<evidence type="ECO:0000256" key="2">
    <source>
        <dbReference type="ARBA" id="ARBA00022490"/>
    </source>
</evidence>
<evidence type="ECO:0000256" key="1">
    <source>
        <dbReference type="ARBA" id="ARBA00008748"/>
    </source>
</evidence>
<dbReference type="Gene3D" id="3.30.420.40">
    <property type="match status" value="2"/>
</dbReference>
<feature type="active site" description="Proton donor/acceptor" evidence="9">
    <location>
        <position position="139"/>
    </location>
</feature>
<dbReference type="Pfam" id="PF00871">
    <property type="entry name" value="Acetate_kinase"/>
    <property type="match status" value="1"/>
</dbReference>
<feature type="binding site" evidence="9">
    <location>
        <position position="16"/>
    </location>
    <ligand>
        <name>ATP</name>
        <dbReference type="ChEBI" id="CHEBI:30616"/>
    </ligand>
</feature>
<evidence type="ECO:0000256" key="7">
    <source>
        <dbReference type="ARBA" id="ARBA00022840"/>
    </source>
</evidence>
<organism evidence="11 12">
    <name type="scientific">Acinetobacter albensis</name>
    <dbReference type="NCBI Taxonomy" id="1673609"/>
    <lineage>
        <taxon>Bacteria</taxon>
        <taxon>Pseudomonadati</taxon>
        <taxon>Pseudomonadota</taxon>
        <taxon>Gammaproteobacteria</taxon>
        <taxon>Moraxellales</taxon>
        <taxon>Moraxellaceae</taxon>
        <taxon>Acinetobacter</taxon>
    </lineage>
</organism>
<evidence type="ECO:0000256" key="3">
    <source>
        <dbReference type="ARBA" id="ARBA00022679"/>
    </source>
</evidence>
<keyword evidence="6 9" id="KW-0418">Kinase</keyword>
<evidence type="ECO:0000256" key="9">
    <source>
        <dbReference type="HAMAP-Rule" id="MF_00020"/>
    </source>
</evidence>
<gene>
    <name evidence="9" type="primary">ackA</name>
    <name evidence="11" type="ORF">GA0116959_10362</name>
</gene>
<dbReference type="GO" id="GO:0000287">
    <property type="term" value="F:magnesium ion binding"/>
    <property type="evidence" value="ECO:0007669"/>
    <property type="project" value="UniProtKB-UniRule"/>
</dbReference>
<keyword evidence="4 9" id="KW-0479">Metal-binding</keyword>
<feature type="binding site" evidence="9">
    <location>
        <position position="9"/>
    </location>
    <ligand>
        <name>Mg(2+)</name>
        <dbReference type="ChEBI" id="CHEBI:18420"/>
    </ligand>
</feature>
<dbReference type="EC" id="2.7.2.1" evidence="9"/>
<dbReference type="InterPro" id="IPR043129">
    <property type="entry name" value="ATPase_NBD"/>
</dbReference>
<evidence type="ECO:0000256" key="4">
    <source>
        <dbReference type="ARBA" id="ARBA00022723"/>
    </source>
</evidence>
<evidence type="ECO:0000313" key="12">
    <source>
        <dbReference type="Proteomes" id="UP000243661"/>
    </source>
</evidence>
<dbReference type="PRINTS" id="PR00471">
    <property type="entry name" value="ACETATEKNASE"/>
</dbReference>